<protein>
    <submittedName>
        <fullName evidence="1">Uncharacterized protein</fullName>
    </submittedName>
</protein>
<sequence>MYSVNRNPDGSIDTGITPEQIQALWREQHGRQRAAYSGNGATHTQFLSTEELTETSELDTGHVLPFEVAADSHHQSHISGTLDDTLLGDHNPSQKVQSRQDVSNNDDIPLDLGSPSLRAEEQVDDFYIEDPGSILGPSPSAAYDPAHQLVDHHAPFEPEFESAVEHLDLEGDFLPEITNIKDEITSGDFDVSEEATFTTPPIRVNRSERILDDDTLDRLQEEMTRIEQQQQRRQGALNETFAAVGNPGQSDVPSPHPAFTTLRQTGFPLQGGSYDRQITKSLDPQPNHSFFPTIHSNSNSDFNAFDDSDTSPQSEMSVPPHRKKTRRKARRDRGDSDGSSTSRPLVPRSEETGKRIMAKDRMDQLSKLIRCKMREAWGITEEEPLPRPEKVGLEWHKGSRDPQNVKFHEAIALMVYHELRHDASIAVPANQRTLEAAQSAANVSFNNFCKRYAYQNDERWKAKSARDAKRGRRWARKDLKQKKRLKAISRYDEAIPQQILRMEYMSSEDSSEGEASGLAPGTWQFYADMTGRHNAEEKVVEVKTPHWRSAQLQNIYDRLDEIAVSQKAENKAKGYTQIPLRRFKLGALRPKNPPRNAEPWMFVDGVRPPPIPRRPKLPNDTAKRRAELALLQGHPSEGGSRKKKAGIDHEPSASSTRHSSITEVTLNQPHTQQTPARSVCENGNKTALYAFNHDHDFEAFDDRLFDTIEENEHYTEIQEMERPGWFHQ</sequence>
<evidence type="ECO:0000313" key="1">
    <source>
        <dbReference type="EMBL" id="KAJ9118194.1"/>
    </source>
</evidence>
<reference evidence="1" key="1">
    <citation type="submission" date="2023-04" db="EMBL/GenBank/DDBJ databases">
        <title>Draft Genome sequencing of Naganishia species isolated from polar environments using Oxford Nanopore Technology.</title>
        <authorList>
            <person name="Leo P."/>
            <person name="Venkateswaran K."/>
        </authorList>
    </citation>
    <scope>NUCLEOTIDE SEQUENCE</scope>
    <source>
        <strain evidence="1">MNA-CCFEE 5425</strain>
    </source>
</reference>
<comment type="caution">
    <text evidence="1">The sequence shown here is derived from an EMBL/GenBank/DDBJ whole genome shotgun (WGS) entry which is preliminary data.</text>
</comment>
<dbReference type="EMBL" id="JASBWU010000011">
    <property type="protein sequence ID" value="KAJ9118194.1"/>
    <property type="molecule type" value="Genomic_DNA"/>
</dbReference>
<name>A0ACC2X2B8_9TREE</name>
<gene>
    <name evidence="1" type="ORF">QFC22_004098</name>
</gene>
<accession>A0ACC2X2B8</accession>
<dbReference type="Proteomes" id="UP001243375">
    <property type="component" value="Unassembled WGS sequence"/>
</dbReference>
<keyword evidence="2" id="KW-1185">Reference proteome</keyword>
<organism evidence="1 2">
    <name type="scientific">Naganishia vaughanmartiniae</name>
    <dbReference type="NCBI Taxonomy" id="1424756"/>
    <lineage>
        <taxon>Eukaryota</taxon>
        <taxon>Fungi</taxon>
        <taxon>Dikarya</taxon>
        <taxon>Basidiomycota</taxon>
        <taxon>Agaricomycotina</taxon>
        <taxon>Tremellomycetes</taxon>
        <taxon>Filobasidiales</taxon>
        <taxon>Filobasidiaceae</taxon>
        <taxon>Naganishia</taxon>
    </lineage>
</organism>
<proteinExistence type="predicted"/>
<evidence type="ECO:0000313" key="2">
    <source>
        <dbReference type="Proteomes" id="UP001243375"/>
    </source>
</evidence>